<dbReference type="Pfam" id="PF01075">
    <property type="entry name" value="Glyco_transf_9"/>
    <property type="match status" value="1"/>
</dbReference>
<dbReference type="EC" id="2.4.99.24" evidence="4"/>
<keyword evidence="1" id="KW-0328">Glycosyltransferase</keyword>
<dbReference type="EMBL" id="ARXX01000004">
    <property type="protein sequence ID" value="MBF5055158.1"/>
    <property type="molecule type" value="Genomic_DNA"/>
</dbReference>
<dbReference type="PANTHER" id="PTHR30160:SF7">
    <property type="entry name" value="ADP-HEPTOSE--LPS HEPTOSYLTRANSFERASE 2"/>
    <property type="match status" value="1"/>
</dbReference>
<sequence>MTDPARPRILVVGPSWVGDMVMAQTLFAELKRQGDCDIDVLAPAWCRPLLSRMPEVRRPLDLPFGHGELKLRQRRAEGRALRGRYDHAYVLPNSLKSALLPFWARVPRRTGWRGEMRYGLLNDVRVLDKERYPLMVQRFVALARAADGPVPTLDEIRPPHLEVDPDAVAAAREQHDLAADRPVLGLCPGAEFGPAKRWPEYHYAAVARDWIGKGGRVWLFGSGKDRPVADAIIADLPAEQRGEARILAGATSLEQAVDLLSATDAVVSNDSGLMHIAAALNRPLVAVYGSTSPGFTPPLGDRVVMERLGLDCSPCFQRECPLGHLNCLRQLEPDRVIRALAGLSDDAA</sequence>
<dbReference type="Proteomes" id="UP000662703">
    <property type="component" value="Unassembled WGS sequence"/>
</dbReference>
<keyword evidence="2" id="KW-0808">Transferase</keyword>
<evidence type="ECO:0000313" key="6">
    <source>
        <dbReference type="EMBL" id="MBF5055158.1"/>
    </source>
</evidence>
<organism evidence="6 7">
    <name type="scientific">Alloalcanivorax profundimaris</name>
    <dbReference type="NCBI Taxonomy" id="2735259"/>
    <lineage>
        <taxon>Bacteria</taxon>
        <taxon>Pseudomonadati</taxon>
        <taxon>Pseudomonadota</taxon>
        <taxon>Gammaproteobacteria</taxon>
        <taxon>Oceanospirillales</taxon>
        <taxon>Alcanivoracaceae</taxon>
        <taxon>Alloalcanivorax</taxon>
    </lineage>
</organism>
<dbReference type="Gene3D" id="3.40.50.2000">
    <property type="entry name" value="Glycogen Phosphorylase B"/>
    <property type="match status" value="2"/>
</dbReference>
<dbReference type="InterPro" id="IPR011910">
    <property type="entry name" value="RfaF"/>
</dbReference>
<dbReference type="InterPro" id="IPR051199">
    <property type="entry name" value="LPS_LOS_Heptosyltrfase"/>
</dbReference>
<name>A0ABS0ALZ5_9GAMM</name>
<accession>A0ABS0ALZ5</accession>
<comment type="similarity">
    <text evidence="3">Belongs to the glycosyltransferase 9 family.</text>
</comment>
<evidence type="ECO:0000256" key="5">
    <source>
        <dbReference type="ARBA" id="ARBA00047503"/>
    </source>
</evidence>
<evidence type="ECO:0000256" key="4">
    <source>
        <dbReference type="ARBA" id="ARBA00044042"/>
    </source>
</evidence>
<evidence type="ECO:0000256" key="2">
    <source>
        <dbReference type="ARBA" id="ARBA00022679"/>
    </source>
</evidence>
<dbReference type="SUPFAM" id="SSF53756">
    <property type="entry name" value="UDP-Glycosyltransferase/glycogen phosphorylase"/>
    <property type="match status" value="1"/>
</dbReference>
<evidence type="ECO:0000256" key="1">
    <source>
        <dbReference type="ARBA" id="ARBA00022676"/>
    </source>
</evidence>
<reference evidence="6 7" key="1">
    <citation type="submission" date="2012-09" db="EMBL/GenBank/DDBJ databases">
        <title>Genome Sequence of alkane-degrading Bacterium Alcanivorax sp. 521-1.</title>
        <authorList>
            <person name="Lai Q."/>
            <person name="Shao Z."/>
        </authorList>
    </citation>
    <scope>NUCLEOTIDE SEQUENCE [LARGE SCALE GENOMIC DNA]</scope>
    <source>
        <strain evidence="6 7">521-1</strain>
    </source>
</reference>
<evidence type="ECO:0000256" key="3">
    <source>
        <dbReference type="ARBA" id="ARBA00043995"/>
    </source>
</evidence>
<keyword evidence="7" id="KW-1185">Reference proteome</keyword>
<gene>
    <name evidence="6" type="ORF">Y5W_00452</name>
</gene>
<dbReference type="NCBIfam" id="TIGR02195">
    <property type="entry name" value="heptsyl_trn_II"/>
    <property type="match status" value="1"/>
</dbReference>
<proteinExistence type="inferred from homology"/>
<dbReference type="RefSeq" id="WP_323745778.1">
    <property type="nucleotide sequence ID" value="NZ_ARXX01000004.1"/>
</dbReference>
<protein>
    <recommendedName>
        <fullName evidence="4">lipopolysaccharide heptosyltransferase II</fullName>
        <ecNumber evidence="4">2.4.99.24</ecNumber>
    </recommendedName>
</protein>
<evidence type="ECO:0000313" key="7">
    <source>
        <dbReference type="Proteomes" id="UP000662703"/>
    </source>
</evidence>
<dbReference type="PANTHER" id="PTHR30160">
    <property type="entry name" value="TETRAACYLDISACCHARIDE 4'-KINASE-RELATED"/>
    <property type="match status" value="1"/>
</dbReference>
<dbReference type="CDD" id="cd03789">
    <property type="entry name" value="GT9_LPS_heptosyltransferase"/>
    <property type="match status" value="1"/>
</dbReference>
<dbReference type="InterPro" id="IPR002201">
    <property type="entry name" value="Glyco_trans_9"/>
</dbReference>
<comment type="caution">
    <text evidence="6">The sequence shown here is derived from an EMBL/GenBank/DDBJ whole genome shotgun (WGS) entry which is preliminary data.</text>
</comment>
<comment type="catalytic activity">
    <reaction evidence="5">
        <text>an L-alpha-D-Hep-(1-&gt;5)-[alpha-Kdo-(2-&gt;4)]-alpha-Kdo-(2-&gt;6)-lipid A + ADP-L-glycero-beta-D-manno-heptose = an L-alpha-D-Hep-(1-&gt;3)-L-alpha-D-Hep-(1-&gt;5)-[alpha-Kdo-(2-&gt;4)]-alpha-Kdo-(2-&gt;6)-lipid A + ADP + H(+)</text>
        <dbReference type="Rhea" id="RHEA:74071"/>
        <dbReference type="ChEBI" id="CHEBI:15378"/>
        <dbReference type="ChEBI" id="CHEBI:61506"/>
        <dbReference type="ChEBI" id="CHEBI:193068"/>
        <dbReference type="ChEBI" id="CHEBI:193069"/>
        <dbReference type="ChEBI" id="CHEBI:456216"/>
        <dbReference type="EC" id="2.4.99.24"/>
    </reaction>
</comment>